<organism evidence="4">
    <name type="scientific">Hypocrea jecorina (strain QM6a)</name>
    <name type="common">Trichoderma reesei</name>
    <dbReference type="NCBI Taxonomy" id="431241"/>
    <lineage>
        <taxon>Eukaryota</taxon>
        <taxon>Fungi</taxon>
        <taxon>Dikarya</taxon>
        <taxon>Ascomycota</taxon>
        <taxon>Pezizomycotina</taxon>
        <taxon>Sordariomycetes</taxon>
        <taxon>Hypocreomycetidae</taxon>
        <taxon>Hypocreales</taxon>
        <taxon>Hypocreaceae</taxon>
        <taxon>Trichoderma</taxon>
    </lineage>
</organism>
<keyword evidence="2" id="KW-0812">Transmembrane</keyword>
<dbReference type="VEuPathDB" id="FungiDB:TRIREDRAFT_106591"/>
<keyword evidence="2" id="KW-0472">Membrane</keyword>
<dbReference type="Proteomes" id="UP000008984">
    <property type="component" value="Unassembled WGS sequence"/>
</dbReference>
<evidence type="ECO:0000256" key="2">
    <source>
        <dbReference type="SAM" id="Phobius"/>
    </source>
</evidence>
<evidence type="ECO:0000313" key="4">
    <source>
        <dbReference type="Proteomes" id="UP000008984"/>
    </source>
</evidence>
<dbReference type="RefSeq" id="XP_006964758.1">
    <property type="nucleotide sequence ID" value="XM_006964696.1"/>
</dbReference>
<feature type="transmembrane region" description="Helical" evidence="2">
    <location>
        <begin position="85"/>
        <end position="108"/>
    </location>
</feature>
<evidence type="ECO:0000313" key="3">
    <source>
        <dbReference type="EMBL" id="EGR49636.1"/>
    </source>
</evidence>
<feature type="region of interest" description="Disordered" evidence="1">
    <location>
        <begin position="116"/>
        <end position="139"/>
    </location>
</feature>
<gene>
    <name evidence="3" type="ORF">TRIREDRAFT_106591</name>
</gene>
<reference evidence="3 4" key="1">
    <citation type="journal article" date="2008" name="Nat. Biotechnol.">
        <title>Genome sequencing and analysis of the biomass-degrading fungus Trichoderma reesei (syn. Hypocrea jecorina).</title>
        <authorList>
            <person name="Martinez D."/>
            <person name="Berka R.M."/>
            <person name="Henrissat B."/>
            <person name="Saloheimo M."/>
            <person name="Arvas M."/>
            <person name="Baker S.E."/>
            <person name="Chapman J."/>
            <person name="Chertkov O."/>
            <person name="Coutinho P.M."/>
            <person name="Cullen D."/>
            <person name="Danchin E.G."/>
            <person name="Grigoriev I.V."/>
            <person name="Harris P."/>
            <person name="Jackson M."/>
            <person name="Kubicek C.P."/>
            <person name="Han C.S."/>
            <person name="Ho I."/>
            <person name="Larrondo L.F."/>
            <person name="de Leon A.L."/>
            <person name="Magnuson J.K."/>
            <person name="Merino S."/>
            <person name="Misra M."/>
            <person name="Nelson B."/>
            <person name="Putnam N."/>
            <person name="Robbertse B."/>
            <person name="Salamov A.A."/>
            <person name="Schmoll M."/>
            <person name="Terry A."/>
            <person name="Thayer N."/>
            <person name="Westerholm-Parvinen A."/>
            <person name="Schoch C.L."/>
            <person name="Yao J."/>
            <person name="Barabote R."/>
            <person name="Nelson M.A."/>
            <person name="Detter C."/>
            <person name="Bruce D."/>
            <person name="Kuske C.R."/>
            <person name="Xie G."/>
            <person name="Richardson P."/>
            <person name="Rokhsar D.S."/>
            <person name="Lucas S.M."/>
            <person name="Rubin E.M."/>
            <person name="Dunn-Coleman N."/>
            <person name="Ward M."/>
            <person name="Brettin T.S."/>
        </authorList>
    </citation>
    <scope>NUCLEOTIDE SEQUENCE [LARGE SCALE GENOMIC DNA]</scope>
    <source>
        <strain evidence="3 4">QM6a</strain>
    </source>
</reference>
<keyword evidence="2" id="KW-1133">Transmembrane helix</keyword>
<sequence length="139" mass="15161">MMSARALRTLRPTLLASSSRPFTTTARVRAGSGSAFNSGKEDLGGPGGQQPIPPNPGGPEALRRNWCVFFHLTTLLPKPQEFPPILERCVLVIGGAALAVLVGYNWIYKNPDEARQQRDKTLGEMSGRNKTEMGGFRHD</sequence>
<accession>G0RGU6</accession>
<dbReference type="GeneID" id="18481299"/>
<dbReference type="KEGG" id="tre:TRIREDRAFT_106591"/>
<evidence type="ECO:0000256" key="1">
    <source>
        <dbReference type="SAM" id="MobiDB-lite"/>
    </source>
</evidence>
<dbReference type="OrthoDB" id="4897980at2759"/>
<dbReference type="EMBL" id="GL985062">
    <property type="protein sequence ID" value="EGR49636.1"/>
    <property type="molecule type" value="Genomic_DNA"/>
</dbReference>
<name>G0RGU6_HYPJQ</name>
<dbReference type="eggNOG" id="ENOG502RA4Q">
    <property type="taxonomic scope" value="Eukaryota"/>
</dbReference>
<proteinExistence type="predicted"/>
<keyword evidence="4" id="KW-1185">Reference proteome</keyword>
<feature type="region of interest" description="Disordered" evidence="1">
    <location>
        <begin position="26"/>
        <end position="59"/>
    </location>
</feature>
<dbReference type="HOGENOM" id="CLU_125078_1_0_1"/>
<dbReference type="AlphaFoldDB" id="G0RGU6"/>
<protein>
    <submittedName>
        <fullName evidence="3">Predicted protein</fullName>
    </submittedName>
</protein>